<dbReference type="InterPro" id="IPR054834">
    <property type="entry name" value="SAMP1_3"/>
</dbReference>
<dbReference type="eggNOG" id="COG1977">
    <property type="taxonomic scope" value="Bacteria"/>
</dbReference>
<dbReference type="PANTHER" id="PTHR38031">
    <property type="entry name" value="SULFUR CARRIER PROTEIN SLR0821-RELATED"/>
    <property type="match status" value="1"/>
</dbReference>
<reference evidence="2" key="1">
    <citation type="submission" date="2012-09" db="EMBL/GenBank/DDBJ databases">
        <authorList>
            <person name="Weinstock G."/>
            <person name="Sodergren E."/>
            <person name="Clifton S."/>
            <person name="Fulton L."/>
            <person name="Fulton B."/>
            <person name="Courtney L."/>
            <person name="Fronick C."/>
            <person name="Harrison M."/>
            <person name="Strong C."/>
            <person name="Farmer C."/>
            <person name="Delehaunty K."/>
            <person name="Markovic C."/>
            <person name="Hall O."/>
            <person name="Minx P."/>
            <person name="Tomlinson C."/>
            <person name="Mitreva M."/>
            <person name="Nelson J."/>
            <person name="Hou S."/>
            <person name="Wollam A."/>
            <person name="Pepin K.H."/>
            <person name="Johnson M."/>
            <person name="Bhonagiri V."/>
            <person name="Nash W.E."/>
            <person name="Suruliraj S."/>
            <person name="Warren W."/>
            <person name="Chinwalla A."/>
            <person name="Mardis E.R."/>
            <person name="Wilson R.K."/>
        </authorList>
    </citation>
    <scope>NUCLEOTIDE SEQUENCE [LARGE SCALE GENOMIC DNA]</scope>
    <source>
        <strain evidence="2">OS1</strain>
    </source>
</reference>
<evidence type="ECO:0000313" key="2">
    <source>
        <dbReference type="Proteomes" id="UP000005273"/>
    </source>
</evidence>
<dbReference type="SUPFAM" id="SSF54285">
    <property type="entry name" value="MoaD/ThiS"/>
    <property type="match status" value="1"/>
</dbReference>
<dbReference type="RefSeq" id="WP_009202518.1">
    <property type="nucleotide sequence ID" value="NZ_ACJX03000001.1"/>
</dbReference>
<dbReference type="Pfam" id="PF02597">
    <property type="entry name" value="ThiS"/>
    <property type="match status" value="1"/>
</dbReference>
<dbReference type="InterPro" id="IPR003749">
    <property type="entry name" value="ThiS/MoaD-like"/>
</dbReference>
<dbReference type="InterPro" id="IPR052045">
    <property type="entry name" value="Sulfur_Carrier/Prot_Modifier"/>
</dbReference>
<dbReference type="NCBIfam" id="NF041918">
    <property type="entry name" value="SAMP1"/>
    <property type="match status" value="1"/>
</dbReference>
<evidence type="ECO:0000313" key="1">
    <source>
        <dbReference type="EMBL" id="KRT35910.1"/>
    </source>
</evidence>
<organism evidence="1 2">
    <name type="scientific">Acetomicrobium hydrogeniformans ATCC BAA-1850</name>
    <dbReference type="NCBI Taxonomy" id="592015"/>
    <lineage>
        <taxon>Bacteria</taxon>
        <taxon>Thermotogati</taxon>
        <taxon>Synergistota</taxon>
        <taxon>Synergistia</taxon>
        <taxon>Synergistales</taxon>
        <taxon>Acetomicrobiaceae</taxon>
        <taxon>Acetomicrobium</taxon>
    </lineage>
</organism>
<dbReference type="AlphaFoldDB" id="A0A0T5XC22"/>
<dbReference type="Proteomes" id="UP000005273">
    <property type="component" value="Unassembled WGS sequence"/>
</dbReference>
<dbReference type="EMBL" id="ACJX03000001">
    <property type="protein sequence ID" value="KRT35910.1"/>
    <property type="molecule type" value="Genomic_DNA"/>
</dbReference>
<dbReference type="PANTHER" id="PTHR38031:SF1">
    <property type="entry name" value="SULFUR CARRIER PROTEIN CYSO"/>
    <property type="match status" value="1"/>
</dbReference>
<dbReference type="Gene3D" id="3.10.20.30">
    <property type="match status" value="1"/>
</dbReference>
<dbReference type="InterPro" id="IPR010038">
    <property type="entry name" value="MoaD_arc-typ"/>
</dbReference>
<gene>
    <name evidence="1" type="ORF">HMPREF1705_03169</name>
</gene>
<name>A0A0T5XC22_9BACT</name>
<accession>A0A0T5XC22</accession>
<proteinExistence type="predicted"/>
<sequence>MIVKFYATLRDVTGSKEKKVEGYETVGELLKDLAKTYGRDFERLVLKGDGLVQGAMVLVNGTHIAHLQGFDTPLGKGSVIDVFPPVAGG</sequence>
<comment type="caution">
    <text evidence="1">The sequence shown here is derived from an EMBL/GenBank/DDBJ whole genome shotgun (WGS) entry which is preliminary data.</text>
</comment>
<keyword evidence="2" id="KW-1185">Reference proteome</keyword>
<dbReference type="CDD" id="cd17505">
    <property type="entry name" value="Ubl_SAMP1_like"/>
    <property type="match status" value="1"/>
</dbReference>
<dbReference type="STRING" id="592015.HMPREF1705_03169"/>
<dbReference type="OrthoDB" id="2112016at2"/>
<dbReference type="InterPro" id="IPR016155">
    <property type="entry name" value="Mopterin_synth/thiamin_S_b"/>
</dbReference>
<dbReference type="NCBIfam" id="TIGR01687">
    <property type="entry name" value="moaD_arch"/>
    <property type="match status" value="1"/>
</dbReference>
<protein>
    <submittedName>
        <fullName evidence="1">MoaD family protein</fullName>
    </submittedName>
</protein>
<dbReference type="InterPro" id="IPR012675">
    <property type="entry name" value="Beta-grasp_dom_sf"/>
</dbReference>